<keyword evidence="2" id="KW-1185">Reference proteome</keyword>
<evidence type="ECO:0000313" key="2">
    <source>
        <dbReference type="Proteomes" id="UP000592180"/>
    </source>
</evidence>
<evidence type="ECO:0000313" key="1">
    <source>
        <dbReference type="EMBL" id="MBB4806088.1"/>
    </source>
</evidence>
<protein>
    <submittedName>
        <fullName evidence="1">Uncharacterized protein</fullName>
    </submittedName>
</protein>
<name>A0A840KDL9_9FLAO</name>
<accession>A0A840KDL9</accession>
<reference evidence="1 2" key="1">
    <citation type="submission" date="2020-08" db="EMBL/GenBank/DDBJ databases">
        <title>Functional genomics of gut bacteria from endangered species of beetles.</title>
        <authorList>
            <person name="Carlos-Shanley C."/>
        </authorList>
    </citation>
    <scope>NUCLEOTIDE SEQUENCE [LARGE SCALE GENOMIC DNA]</scope>
    <source>
        <strain evidence="1 2">S00151</strain>
    </source>
</reference>
<proteinExistence type="predicted"/>
<dbReference type="AlphaFoldDB" id="A0A840KDL9"/>
<dbReference type="EMBL" id="JACHLE010000001">
    <property type="protein sequence ID" value="MBB4806088.1"/>
    <property type="molecule type" value="Genomic_DNA"/>
</dbReference>
<gene>
    <name evidence="1" type="ORF">HNP38_001360</name>
</gene>
<organism evidence="1 2">
    <name type="scientific">Chryseobacterium defluvii</name>
    <dbReference type="NCBI Taxonomy" id="160396"/>
    <lineage>
        <taxon>Bacteria</taxon>
        <taxon>Pseudomonadati</taxon>
        <taxon>Bacteroidota</taxon>
        <taxon>Flavobacteriia</taxon>
        <taxon>Flavobacteriales</taxon>
        <taxon>Weeksellaceae</taxon>
        <taxon>Chryseobacterium group</taxon>
        <taxon>Chryseobacterium</taxon>
    </lineage>
</organism>
<sequence length="61" mass="6898">MKHTAFIAFSLCLLFLTAGIIILMKKNNNHIECGKEVIYSTGKDGAKIKTEKHICKEKNNF</sequence>
<dbReference type="Proteomes" id="UP000592180">
    <property type="component" value="Unassembled WGS sequence"/>
</dbReference>
<comment type="caution">
    <text evidence="1">The sequence shown here is derived from an EMBL/GenBank/DDBJ whole genome shotgun (WGS) entry which is preliminary data.</text>
</comment>